<name>A0A450W2Y7_9GAMM</name>
<protein>
    <submittedName>
        <fullName evidence="1">Uncharacterized protein</fullName>
    </submittedName>
</protein>
<proteinExistence type="predicted"/>
<dbReference type="EMBL" id="CAADFP010000033">
    <property type="protein sequence ID" value="VFK26299.1"/>
    <property type="molecule type" value="Genomic_DNA"/>
</dbReference>
<organism evidence="1">
    <name type="scientific">Candidatus Kentrum sp. LPFa</name>
    <dbReference type="NCBI Taxonomy" id="2126335"/>
    <lineage>
        <taxon>Bacteria</taxon>
        <taxon>Pseudomonadati</taxon>
        <taxon>Pseudomonadota</taxon>
        <taxon>Gammaproteobacteria</taxon>
        <taxon>Candidatus Kentrum</taxon>
    </lineage>
</organism>
<evidence type="ECO:0000313" key="1">
    <source>
        <dbReference type="EMBL" id="VFK11266.1"/>
    </source>
</evidence>
<dbReference type="EMBL" id="CAADFM010000051">
    <property type="protein sequence ID" value="VFK11266.1"/>
    <property type="molecule type" value="Genomic_DNA"/>
</dbReference>
<gene>
    <name evidence="1" type="ORF">BECKLPF1236A_GA0070988_1005111</name>
    <name evidence="2" type="ORF">BECKLPF1236C_GA0070990_1003311</name>
</gene>
<reference evidence="1" key="1">
    <citation type="submission" date="2019-02" db="EMBL/GenBank/DDBJ databases">
        <authorList>
            <person name="Gruber-Vodicka R. H."/>
            <person name="Seah K. B. B."/>
        </authorList>
    </citation>
    <scope>NUCLEOTIDE SEQUENCE</scope>
    <source>
        <strain evidence="1">BECK_S312</strain>
        <strain evidence="2">BECK_S426</strain>
    </source>
</reference>
<accession>A0A450W2Y7</accession>
<sequence length="46" mass="5124">MLALRAKTDRGVSLGAPRPLRFFPIPNPTKLEPKVFVYYSPVIPLG</sequence>
<evidence type="ECO:0000313" key="2">
    <source>
        <dbReference type="EMBL" id="VFK26299.1"/>
    </source>
</evidence>
<dbReference type="AlphaFoldDB" id="A0A450W2Y7"/>